<accession>A0A6J6Q8S5</accession>
<gene>
    <name evidence="1" type="ORF">UFOPK2579_01293</name>
</gene>
<dbReference type="AlphaFoldDB" id="A0A6J6Q8S5"/>
<dbReference type="EMBL" id="CAEZXR010000141">
    <property type="protein sequence ID" value="CAB4708161.1"/>
    <property type="molecule type" value="Genomic_DNA"/>
</dbReference>
<protein>
    <submittedName>
        <fullName evidence="1">Unannotated protein</fullName>
    </submittedName>
</protein>
<dbReference type="SUPFAM" id="SSF53822">
    <property type="entry name" value="Periplasmic binding protein-like I"/>
    <property type="match status" value="1"/>
</dbReference>
<sequence>MAQPKAVIQYLNDHGGIGGHEVVGVYTAVDATSPAPYATTLQRVCDEWTQDHDVIAGISTGNAPVDLIRCLNDRGVIGVTGASFLPKSLQDYAELPYMVNPSEVVMDVQDRALVDSLWRNGFFEKGDKIGVFYLTDQGSASAYENALVPQLAKYGLKVHYAFATEFPKSTPEVATALASLQAPTLRMKSEGVTKILFAGTGEMTTVTQYADDQEYYPKYGFTTNENPYVKERMEHAERVMPGAMGIGWQPILDVSQSPPPNNQAAQECLKIMQAAGGTADQVQQWAAQTYCDTIRVLAAGGAQNPVEDMTAEALLAGINRIGTSYQSPSNFATFLSGEHRWGAAMARDLAWDTKCSCTKYTSAPYKIG</sequence>
<evidence type="ECO:0000313" key="1">
    <source>
        <dbReference type="EMBL" id="CAB4708161.1"/>
    </source>
</evidence>
<proteinExistence type="predicted"/>
<dbReference type="InterPro" id="IPR028082">
    <property type="entry name" value="Peripla_BP_I"/>
</dbReference>
<organism evidence="1">
    <name type="scientific">freshwater metagenome</name>
    <dbReference type="NCBI Taxonomy" id="449393"/>
    <lineage>
        <taxon>unclassified sequences</taxon>
        <taxon>metagenomes</taxon>
        <taxon>ecological metagenomes</taxon>
    </lineage>
</organism>
<dbReference type="Gene3D" id="3.40.50.2300">
    <property type="match status" value="2"/>
</dbReference>
<name>A0A6J6Q8S5_9ZZZZ</name>
<reference evidence="1" key="1">
    <citation type="submission" date="2020-05" db="EMBL/GenBank/DDBJ databases">
        <authorList>
            <person name="Chiriac C."/>
            <person name="Salcher M."/>
            <person name="Ghai R."/>
            <person name="Kavagutti S V."/>
        </authorList>
    </citation>
    <scope>NUCLEOTIDE SEQUENCE</scope>
</reference>